<keyword evidence="3" id="KW-1185">Reference proteome</keyword>
<sequence>MVLREKRRQPFKFDRHKTDRRSGFFCRTAGLAYDPRTWLPESGQQKSGGSRSGSTGIRQTGEAASFAAQPGWLMTREPGCRSLDNRKAVAAVQVRQA</sequence>
<comment type="caution">
    <text evidence="2">The sequence shown here is derived from an EMBL/GenBank/DDBJ whole genome shotgun (WGS) entry which is preliminary data.</text>
</comment>
<feature type="region of interest" description="Disordered" evidence="1">
    <location>
        <begin position="36"/>
        <end position="70"/>
    </location>
</feature>
<evidence type="ECO:0000313" key="2">
    <source>
        <dbReference type="EMBL" id="MFD1862505.1"/>
    </source>
</evidence>
<evidence type="ECO:0000313" key="3">
    <source>
        <dbReference type="Proteomes" id="UP001597273"/>
    </source>
</evidence>
<accession>A0ABW4QFY5</accession>
<protein>
    <submittedName>
        <fullName evidence="2">Uncharacterized protein</fullName>
    </submittedName>
</protein>
<proteinExistence type="predicted"/>
<evidence type="ECO:0000256" key="1">
    <source>
        <dbReference type="SAM" id="MobiDB-lite"/>
    </source>
</evidence>
<name>A0ABW4QFY5_9BACL</name>
<feature type="compositionally biased region" description="Low complexity" evidence="1">
    <location>
        <begin position="42"/>
        <end position="61"/>
    </location>
</feature>
<dbReference type="EMBL" id="JBHUFW010000004">
    <property type="protein sequence ID" value="MFD1862505.1"/>
    <property type="molecule type" value="Genomic_DNA"/>
</dbReference>
<dbReference type="Proteomes" id="UP001597273">
    <property type="component" value="Unassembled WGS sequence"/>
</dbReference>
<gene>
    <name evidence="2" type="ORF">ACFSDB_06160</name>
</gene>
<dbReference type="RefSeq" id="WP_377339422.1">
    <property type="nucleotide sequence ID" value="NZ_JBHUFW010000004.1"/>
</dbReference>
<reference evidence="3" key="1">
    <citation type="journal article" date="2019" name="Int. J. Syst. Evol. Microbiol.">
        <title>The Global Catalogue of Microorganisms (GCM) 10K type strain sequencing project: providing services to taxonomists for standard genome sequencing and annotation.</title>
        <authorList>
            <consortium name="The Broad Institute Genomics Platform"/>
            <consortium name="The Broad Institute Genome Sequencing Center for Infectious Disease"/>
            <person name="Wu L."/>
            <person name="Ma J."/>
        </authorList>
    </citation>
    <scope>NUCLEOTIDE SEQUENCE [LARGE SCALE GENOMIC DNA]</scope>
    <source>
        <strain evidence="3">CGMCC 1.15475</strain>
    </source>
</reference>
<organism evidence="2 3">
    <name type="scientific">Planococcus chinensis</name>
    <dbReference type="NCBI Taxonomy" id="272917"/>
    <lineage>
        <taxon>Bacteria</taxon>
        <taxon>Bacillati</taxon>
        <taxon>Bacillota</taxon>
        <taxon>Bacilli</taxon>
        <taxon>Bacillales</taxon>
        <taxon>Caryophanaceae</taxon>
        <taxon>Planococcus</taxon>
    </lineage>
</organism>